<evidence type="ECO:0000259" key="2">
    <source>
        <dbReference type="Pfam" id="PF07859"/>
    </source>
</evidence>
<dbReference type="Pfam" id="PF07859">
    <property type="entry name" value="Abhydrolase_3"/>
    <property type="match status" value="1"/>
</dbReference>
<dbReference type="PANTHER" id="PTHR48081">
    <property type="entry name" value="AB HYDROLASE SUPERFAMILY PROTEIN C4A8.06C"/>
    <property type="match status" value="1"/>
</dbReference>
<accession>A0ABS5AQ97</accession>
<evidence type="ECO:0000256" key="1">
    <source>
        <dbReference type="ARBA" id="ARBA00022801"/>
    </source>
</evidence>
<name>A0ABS5AQ97_9PSEU</name>
<keyword evidence="4" id="KW-1185">Reference proteome</keyword>
<comment type="caution">
    <text evidence="3">The sequence shown here is derived from an EMBL/GenBank/DDBJ whole genome shotgun (WGS) entry which is preliminary data.</text>
</comment>
<reference evidence="3 4" key="1">
    <citation type="submission" date="2021-03" db="EMBL/GenBank/DDBJ databases">
        <title>Sequencing the genomes of 1000 actinobacteria strains.</title>
        <authorList>
            <person name="Klenk H.-P."/>
        </authorList>
    </citation>
    <scope>NUCLEOTIDE SEQUENCE [LARGE SCALE GENOMIC DNA]</scope>
    <source>
        <strain evidence="3 4">DSM 44580</strain>
    </source>
</reference>
<dbReference type="InterPro" id="IPR029058">
    <property type="entry name" value="AB_hydrolase_fold"/>
</dbReference>
<dbReference type="PANTHER" id="PTHR48081:SF8">
    <property type="entry name" value="ALPHA_BETA HYDROLASE FOLD-3 DOMAIN-CONTAINING PROTEIN-RELATED"/>
    <property type="match status" value="1"/>
</dbReference>
<dbReference type="InterPro" id="IPR013094">
    <property type="entry name" value="AB_hydrolase_3"/>
</dbReference>
<dbReference type="RefSeq" id="WP_086789574.1">
    <property type="nucleotide sequence ID" value="NZ_JAGIOO010000001.1"/>
</dbReference>
<gene>
    <name evidence="3" type="ORF">JOF53_007483</name>
</gene>
<organism evidence="3 4">
    <name type="scientific">Crossiella equi</name>
    <dbReference type="NCBI Taxonomy" id="130796"/>
    <lineage>
        <taxon>Bacteria</taxon>
        <taxon>Bacillati</taxon>
        <taxon>Actinomycetota</taxon>
        <taxon>Actinomycetes</taxon>
        <taxon>Pseudonocardiales</taxon>
        <taxon>Pseudonocardiaceae</taxon>
        <taxon>Crossiella</taxon>
    </lineage>
</organism>
<dbReference type="Gene3D" id="3.40.50.1820">
    <property type="entry name" value="alpha/beta hydrolase"/>
    <property type="match status" value="1"/>
</dbReference>
<sequence>MTLPRPDTDLELRALLDGLPLTTGLSAEQLGQLRAHPSPPVESFVDEVERHEVTVPALDGTPIPLTVLRPPGAVNAPCVYWLHGGGLVLGDRFAQIDIPLEWLTQLGAVVVTVDYRLAPEHTGATALEDCFLGLSWVRAHTADLGVDPGRVVVAGASAGGGLAAGVALLVRDRQAPALAAQVLIGPMLDHRNNTRSSWQYAGEPGIWTREKSQFGWRALLGDGPVPPHVSPALTEDLSGLPPAYLDGGTAEVFRDEIVDYASRIWAVGGQAELHLWDGGSHGFDAMFPHTDLGTRARRTRTAWLARRLGQTMPAA</sequence>
<dbReference type="InterPro" id="IPR050300">
    <property type="entry name" value="GDXG_lipolytic_enzyme"/>
</dbReference>
<keyword evidence="1" id="KW-0378">Hydrolase</keyword>
<feature type="domain" description="Alpha/beta hydrolase fold-3" evidence="2">
    <location>
        <begin position="80"/>
        <end position="283"/>
    </location>
</feature>
<proteinExistence type="predicted"/>
<dbReference type="Proteomes" id="UP001519363">
    <property type="component" value="Unassembled WGS sequence"/>
</dbReference>
<protein>
    <submittedName>
        <fullName evidence="3">Acetyl esterase/lipase</fullName>
    </submittedName>
</protein>
<evidence type="ECO:0000313" key="3">
    <source>
        <dbReference type="EMBL" id="MBP2478611.1"/>
    </source>
</evidence>
<dbReference type="SUPFAM" id="SSF53474">
    <property type="entry name" value="alpha/beta-Hydrolases"/>
    <property type="match status" value="1"/>
</dbReference>
<evidence type="ECO:0000313" key="4">
    <source>
        <dbReference type="Proteomes" id="UP001519363"/>
    </source>
</evidence>
<dbReference type="EMBL" id="JAGIOO010000001">
    <property type="protein sequence ID" value="MBP2478611.1"/>
    <property type="molecule type" value="Genomic_DNA"/>
</dbReference>